<dbReference type="Proteomes" id="UP000275846">
    <property type="component" value="Unassembled WGS sequence"/>
</dbReference>
<accession>A0A183TSI6</accession>
<dbReference type="OrthoDB" id="5954088at2759"/>
<dbReference type="Gene3D" id="3.80.10.10">
    <property type="entry name" value="Ribonuclease Inhibitor"/>
    <property type="match status" value="1"/>
</dbReference>
<evidence type="ECO:0000256" key="3">
    <source>
        <dbReference type="SAM" id="MobiDB-lite"/>
    </source>
</evidence>
<dbReference type="InterPro" id="IPR025875">
    <property type="entry name" value="Leu-rich_rpt_4"/>
</dbReference>
<dbReference type="AlphaFoldDB" id="A0A183TSI6"/>
<dbReference type="SUPFAM" id="SSF52058">
    <property type="entry name" value="L domain-like"/>
    <property type="match status" value="1"/>
</dbReference>
<protein>
    <submittedName>
        <fullName evidence="6">Leucine-rich repeat-containing protein 51</fullName>
    </submittedName>
</protein>
<dbReference type="PANTHER" id="PTHR46652">
    <property type="entry name" value="LEUCINE-RICH REPEAT AND IQ DOMAIN-CONTAINING PROTEIN 1-RELATED"/>
    <property type="match status" value="1"/>
</dbReference>
<dbReference type="InterPro" id="IPR032675">
    <property type="entry name" value="LRR_dom_sf"/>
</dbReference>
<reference evidence="4 5" key="2">
    <citation type="submission" date="2018-11" db="EMBL/GenBank/DDBJ databases">
        <authorList>
            <consortium name="Pathogen Informatics"/>
        </authorList>
    </citation>
    <scope>NUCLEOTIDE SEQUENCE [LARGE SCALE GENOMIC DNA]</scope>
    <source>
        <strain evidence="4 5">NST_G2</strain>
    </source>
</reference>
<evidence type="ECO:0000313" key="4">
    <source>
        <dbReference type="EMBL" id="VDM05820.1"/>
    </source>
</evidence>
<dbReference type="PROSITE" id="PS51450">
    <property type="entry name" value="LRR"/>
    <property type="match status" value="2"/>
</dbReference>
<feature type="compositionally biased region" description="Basic residues" evidence="3">
    <location>
        <begin position="17"/>
        <end position="26"/>
    </location>
</feature>
<keyword evidence="5" id="KW-1185">Reference proteome</keyword>
<dbReference type="WBParaSite" id="SSLN_0002016301-mRNA-1">
    <property type="protein sequence ID" value="SSLN_0002016301-mRNA-1"/>
    <property type="gene ID" value="SSLN_0002016301"/>
</dbReference>
<gene>
    <name evidence="4" type="ORF">SSLN_LOCUS19434</name>
</gene>
<evidence type="ECO:0000256" key="1">
    <source>
        <dbReference type="ARBA" id="ARBA00022614"/>
    </source>
</evidence>
<keyword evidence="1" id="KW-0433">Leucine-rich repeat</keyword>
<dbReference type="InterPro" id="IPR001611">
    <property type="entry name" value="Leu-rich_rpt"/>
</dbReference>
<feature type="region of interest" description="Disordered" evidence="3">
    <location>
        <begin position="1"/>
        <end position="54"/>
    </location>
</feature>
<dbReference type="InterPro" id="IPR050836">
    <property type="entry name" value="SDS22/Internalin_LRR"/>
</dbReference>
<organism evidence="6">
    <name type="scientific">Schistocephalus solidus</name>
    <name type="common">Tapeworm</name>
    <dbReference type="NCBI Taxonomy" id="70667"/>
    <lineage>
        <taxon>Eukaryota</taxon>
        <taxon>Metazoa</taxon>
        <taxon>Spiralia</taxon>
        <taxon>Lophotrochozoa</taxon>
        <taxon>Platyhelminthes</taxon>
        <taxon>Cestoda</taxon>
        <taxon>Eucestoda</taxon>
        <taxon>Diphyllobothriidea</taxon>
        <taxon>Diphyllobothriidae</taxon>
        <taxon>Schistocephalus</taxon>
    </lineage>
</organism>
<evidence type="ECO:0000313" key="5">
    <source>
        <dbReference type="Proteomes" id="UP000275846"/>
    </source>
</evidence>
<dbReference type="PANTHER" id="PTHR46652:SF3">
    <property type="entry name" value="LEUCINE-RICH REPEAT-CONTAINING PROTEIN 9"/>
    <property type="match status" value="1"/>
</dbReference>
<dbReference type="Pfam" id="PF12799">
    <property type="entry name" value="LRR_4"/>
    <property type="match status" value="1"/>
</dbReference>
<keyword evidence="2" id="KW-0677">Repeat</keyword>
<evidence type="ECO:0000313" key="6">
    <source>
        <dbReference type="WBParaSite" id="SSLN_0002016301-mRNA-1"/>
    </source>
</evidence>
<sequence length="226" mass="25342">TRSAAWRGNHGLTHCPKLPRRSHKASVKGAPPESPADNDDDDDESHSNHTLISKDRTISSVGHIPILTLTPKVRRTDWGGKEVHALASITGLDGFKMSRRVGSLVNHGLTYLDPIYRDTTSIILDNKDFRDLRCPNFLHDLQQLRLTWLNLSGNRIQRIDGFCKNLSLQHLDLSENKISQLGDLSTLRNLKTLLLHCKDISSLDTASHYLPSQLFILSLAENQLNS</sequence>
<reference evidence="6" key="1">
    <citation type="submission" date="2016-06" db="UniProtKB">
        <authorList>
            <consortium name="WormBaseParasite"/>
        </authorList>
    </citation>
    <scope>IDENTIFICATION</scope>
</reference>
<proteinExistence type="predicted"/>
<evidence type="ECO:0000256" key="2">
    <source>
        <dbReference type="ARBA" id="ARBA00022737"/>
    </source>
</evidence>
<name>A0A183TSI6_SCHSO</name>
<dbReference type="STRING" id="70667.A0A183TSI6"/>
<dbReference type="EMBL" id="UYSU01047474">
    <property type="protein sequence ID" value="VDM05820.1"/>
    <property type="molecule type" value="Genomic_DNA"/>
</dbReference>